<dbReference type="EMBL" id="QENZ01000005">
    <property type="protein sequence ID" value="PVX50027.1"/>
    <property type="molecule type" value="Genomic_DNA"/>
</dbReference>
<dbReference type="RefSeq" id="WP_116496887.1">
    <property type="nucleotide sequence ID" value="NZ_QENZ01000005.1"/>
</dbReference>
<feature type="transmembrane region" description="Helical" evidence="1">
    <location>
        <begin position="35"/>
        <end position="52"/>
    </location>
</feature>
<protein>
    <submittedName>
        <fullName evidence="3">Acetyltransferase (GNAT) family protein</fullName>
    </submittedName>
</protein>
<organism evidence="3 4">
    <name type="scientific">Balneicella halophila</name>
    <dbReference type="NCBI Taxonomy" id="1537566"/>
    <lineage>
        <taxon>Bacteria</taxon>
        <taxon>Pseudomonadati</taxon>
        <taxon>Bacteroidota</taxon>
        <taxon>Bacteroidia</taxon>
        <taxon>Bacteroidales</taxon>
        <taxon>Balneicellaceae</taxon>
        <taxon>Balneicella</taxon>
    </lineage>
</organism>
<dbReference type="InterPro" id="IPR000182">
    <property type="entry name" value="GNAT_dom"/>
</dbReference>
<proteinExistence type="predicted"/>
<dbReference type="Pfam" id="PF00583">
    <property type="entry name" value="Acetyltransf_1"/>
    <property type="match status" value="1"/>
</dbReference>
<comment type="caution">
    <text evidence="3">The sequence shown here is derived from an EMBL/GenBank/DDBJ whole genome shotgun (WGS) entry which is preliminary data.</text>
</comment>
<feature type="transmembrane region" description="Helical" evidence="1">
    <location>
        <begin position="58"/>
        <end position="74"/>
    </location>
</feature>
<keyword evidence="1" id="KW-0812">Transmembrane</keyword>
<keyword evidence="3" id="KW-0808">Transferase</keyword>
<keyword evidence="1" id="KW-1133">Transmembrane helix</keyword>
<dbReference type="PROSITE" id="PS51186">
    <property type="entry name" value="GNAT"/>
    <property type="match status" value="1"/>
</dbReference>
<evidence type="ECO:0000256" key="1">
    <source>
        <dbReference type="SAM" id="Phobius"/>
    </source>
</evidence>
<dbReference type="Gene3D" id="3.40.630.30">
    <property type="match status" value="1"/>
</dbReference>
<evidence type="ECO:0000313" key="4">
    <source>
        <dbReference type="Proteomes" id="UP000251835"/>
    </source>
</evidence>
<dbReference type="InterPro" id="IPR016181">
    <property type="entry name" value="Acyl_CoA_acyltransferase"/>
</dbReference>
<sequence>MIDASFWGIPVVEWIGYIASVFVLISLMMSSILRLRIINLIGALIFSIYGLLIESYPVAIMNFLIVLSNIYYLYKMRKIKEEFTILEASPNSTFMGRFIELNYKEIKRFFPKFIFNNEVHNISFYILRNMNVAGLFIATHYNTNTLKVVLDYVSPEYRDFKIGDYIHHQLVKYFLAKGYRKLLCDTSNAKHINYLLKMGYKKEVINNHTVYIKTLG</sequence>
<dbReference type="GO" id="GO:0016747">
    <property type="term" value="F:acyltransferase activity, transferring groups other than amino-acyl groups"/>
    <property type="evidence" value="ECO:0007669"/>
    <property type="project" value="InterPro"/>
</dbReference>
<feature type="domain" description="N-acetyltransferase" evidence="2">
    <location>
        <begin position="83"/>
        <end position="216"/>
    </location>
</feature>
<keyword evidence="1" id="KW-0472">Membrane</keyword>
<reference evidence="3 4" key="1">
    <citation type="submission" date="2018-05" db="EMBL/GenBank/DDBJ databases">
        <title>Genomic Encyclopedia of Type Strains, Phase IV (KMG-IV): sequencing the most valuable type-strain genomes for metagenomic binning, comparative biology and taxonomic classification.</title>
        <authorList>
            <person name="Goeker M."/>
        </authorList>
    </citation>
    <scope>NUCLEOTIDE SEQUENCE [LARGE SCALE GENOMIC DNA]</scope>
    <source>
        <strain evidence="3 4">DSM 28579</strain>
    </source>
</reference>
<dbReference type="OrthoDB" id="677174at2"/>
<gene>
    <name evidence="3" type="ORF">C7377_1673</name>
</gene>
<evidence type="ECO:0000313" key="3">
    <source>
        <dbReference type="EMBL" id="PVX50027.1"/>
    </source>
</evidence>
<dbReference type="AlphaFoldDB" id="A0A7L4UP27"/>
<dbReference type="Proteomes" id="UP000251835">
    <property type="component" value="Unassembled WGS sequence"/>
</dbReference>
<name>A0A7L4UP27_BALHA</name>
<dbReference type="SUPFAM" id="SSF55729">
    <property type="entry name" value="Acyl-CoA N-acyltransferases (Nat)"/>
    <property type="match status" value="1"/>
</dbReference>
<evidence type="ECO:0000259" key="2">
    <source>
        <dbReference type="PROSITE" id="PS51186"/>
    </source>
</evidence>
<keyword evidence="4" id="KW-1185">Reference proteome</keyword>
<accession>A0A7L4UP27</accession>
<feature type="transmembrane region" description="Helical" evidence="1">
    <location>
        <begin position="6"/>
        <end position="28"/>
    </location>
</feature>